<comment type="subcellular location">
    <subcellularLocation>
        <location evidence="1">Endoplasmic reticulum</location>
    </subcellularLocation>
</comment>
<evidence type="ECO:0000313" key="5">
    <source>
        <dbReference type="EMBL" id="SSX08264.1"/>
    </source>
</evidence>
<dbReference type="InterPro" id="IPR051019">
    <property type="entry name" value="VLCFA-Steroid_DH"/>
</dbReference>
<sequence length="675" mass="77204">MLTYLIKNNLIPLISIGLYIEWIWVLDAFKSPIQIVFHTLKSLYHSNPKSYLAERYGNWAVVTGCTDGIGRRYAFELASRGINIVLIARNVSKLIQVSDELEIICNVQTKWIKADLSLGKEVLPHLKKELEGIPVGILVNNAGRMYDYPESFYKVDEQLLWDIMTLNMLSLTMLTHFLIPDMKKRGKGMIVNVSSGSQENPMPYTAIYGASKAYVKNFTLALQYELMNSNIDVQLLSPMYVRTKMNEYSTSVMNGNIFCPDVVSFTKSAVFLLGKTDRTTGYWSHGIQFTFNKLAPEWVRTYFVAILNENYLKKNCALKIMLPYILFNTFLGMIAAGLYIEFIWCYEVLRSPIQIILSLLKQLFQGKSYKRLADRYGEWAVVTGSTDGIGREYAFELAHQGINIVLISRTESKLVQVANEILNQYKVQVKWIKADLSLGKEVFPYLKEQLKDIPVGILVNNAGRMSDFPQEFEKIDEETMFDIMTVNMISLTMLTHFLLNEMKKRDKGIIVNVSSGTARQAMPYEAVYAASKAFVTSFTLALQWEIGNSNIEVQLLSPNYVRTKMVAYSSSLSKGNIFCPDVSKYTKSAVFTLGKSKRTSGYWSHYIENAFLAMAPEFLRIWVVTLINKRHIKQYNEQQKKLRTTVLNGEHSVIQKIKRRLICVKTVVRTEMVNQ</sequence>
<dbReference type="InterPro" id="IPR020904">
    <property type="entry name" value="Sc_DH/Rdtase_CS"/>
</dbReference>
<dbReference type="InterPro" id="IPR036291">
    <property type="entry name" value="NAD(P)-bd_dom_sf"/>
</dbReference>
<dbReference type="SUPFAM" id="SSF51735">
    <property type="entry name" value="NAD(P)-binding Rossmann-fold domains"/>
    <property type="match status" value="2"/>
</dbReference>
<dbReference type="Gene3D" id="3.40.50.720">
    <property type="entry name" value="NAD(P)-binding Rossmann-like Domain"/>
    <property type="match status" value="2"/>
</dbReference>
<keyword evidence="4" id="KW-0472">Membrane</keyword>
<keyword evidence="3" id="KW-0560">Oxidoreductase</keyword>
<gene>
    <name evidence="5" type="primary">CSON015482</name>
</gene>
<evidence type="ECO:0000256" key="3">
    <source>
        <dbReference type="ARBA" id="ARBA00023002"/>
    </source>
</evidence>
<dbReference type="PRINTS" id="PR00081">
    <property type="entry name" value="GDHRDH"/>
</dbReference>
<evidence type="ECO:0000256" key="4">
    <source>
        <dbReference type="SAM" id="Phobius"/>
    </source>
</evidence>
<dbReference type="EMBL" id="UFQS01000988">
    <property type="protein sequence ID" value="SSX08264.1"/>
    <property type="molecule type" value="Genomic_DNA"/>
</dbReference>
<name>A0A336KVM2_CULSO</name>
<dbReference type="FunFam" id="3.40.50.720:FF:000137">
    <property type="entry name" value="Hydroxysteroid (17-beta) dehydrogenase 3"/>
    <property type="match status" value="2"/>
</dbReference>
<keyword evidence="4" id="KW-1133">Transmembrane helix</keyword>
<keyword evidence="4" id="KW-0812">Transmembrane</keyword>
<protein>
    <submittedName>
        <fullName evidence="5">CSON015482 protein</fullName>
    </submittedName>
</protein>
<evidence type="ECO:0000313" key="6">
    <source>
        <dbReference type="EMBL" id="SSX28308.1"/>
    </source>
</evidence>
<dbReference type="VEuPathDB" id="VectorBase:CSON015482"/>
<accession>A0A336KVM2</accession>
<dbReference type="PRINTS" id="PR00080">
    <property type="entry name" value="SDRFAMILY"/>
</dbReference>
<feature type="transmembrane region" description="Helical" evidence="4">
    <location>
        <begin position="159"/>
        <end position="179"/>
    </location>
</feature>
<dbReference type="GO" id="GO:0016491">
    <property type="term" value="F:oxidoreductase activity"/>
    <property type="evidence" value="ECO:0007669"/>
    <property type="project" value="UniProtKB-KW"/>
</dbReference>
<dbReference type="GO" id="GO:0005783">
    <property type="term" value="C:endoplasmic reticulum"/>
    <property type="evidence" value="ECO:0007669"/>
    <property type="project" value="UniProtKB-SubCell"/>
</dbReference>
<dbReference type="Pfam" id="PF00106">
    <property type="entry name" value="adh_short"/>
    <property type="match status" value="2"/>
</dbReference>
<evidence type="ECO:0000256" key="2">
    <source>
        <dbReference type="ARBA" id="ARBA00022857"/>
    </source>
</evidence>
<dbReference type="PANTHER" id="PTHR43899:SF9">
    <property type="entry name" value="MIP25013P-RELATED"/>
    <property type="match status" value="1"/>
</dbReference>
<feature type="transmembrane region" description="Helical" evidence="4">
    <location>
        <begin position="321"/>
        <end position="344"/>
    </location>
</feature>
<dbReference type="InterPro" id="IPR002347">
    <property type="entry name" value="SDR_fam"/>
</dbReference>
<reference evidence="5" key="1">
    <citation type="submission" date="2018-04" db="EMBL/GenBank/DDBJ databases">
        <authorList>
            <person name="Go L.Y."/>
            <person name="Mitchell J.A."/>
        </authorList>
    </citation>
    <scope>NUCLEOTIDE SEQUENCE</scope>
    <source>
        <tissue evidence="5">Whole organism</tissue>
    </source>
</reference>
<keyword evidence="2" id="KW-0521">NADP</keyword>
<dbReference type="EMBL" id="UFQT01000988">
    <property type="protein sequence ID" value="SSX28308.1"/>
    <property type="molecule type" value="Genomic_DNA"/>
</dbReference>
<dbReference type="PANTHER" id="PTHR43899">
    <property type="entry name" value="RH59310P"/>
    <property type="match status" value="1"/>
</dbReference>
<dbReference type="CDD" id="cd05356">
    <property type="entry name" value="17beta-HSD1_like_SDR_c"/>
    <property type="match status" value="2"/>
</dbReference>
<organism evidence="5">
    <name type="scientific">Culicoides sonorensis</name>
    <name type="common">Biting midge</name>
    <dbReference type="NCBI Taxonomy" id="179676"/>
    <lineage>
        <taxon>Eukaryota</taxon>
        <taxon>Metazoa</taxon>
        <taxon>Ecdysozoa</taxon>
        <taxon>Arthropoda</taxon>
        <taxon>Hexapoda</taxon>
        <taxon>Insecta</taxon>
        <taxon>Pterygota</taxon>
        <taxon>Neoptera</taxon>
        <taxon>Endopterygota</taxon>
        <taxon>Diptera</taxon>
        <taxon>Nematocera</taxon>
        <taxon>Chironomoidea</taxon>
        <taxon>Ceratopogonidae</taxon>
        <taxon>Ceratopogoninae</taxon>
        <taxon>Culicoides</taxon>
        <taxon>Monoculicoides</taxon>
    </lineage>
</organism>
<evidence type="ECO:0000256" key="1">
    <source>
        <dbReference type="ARBA" id="ARBA00004240"/>
    </source>
</evidence>
<dbReference type="PROSITE" id="PS00061">
    <property type="entry name" value="ADH_SHORT"/>
    <property type="match status" value="2"/>
</dbReference>
<proteinExistence type="predicted"/>
<dbReference type="AlphaFoldDB" id="A0A336KVM2"/>
<reference evidence="6" key="2">
    <citation type="submission" date="2018-07" db="EMBL/GenBank/DDBJ databases">
        <authorList>
            <person name="Quirk P.G."/>
            <person name="Krulwich T.A."/>
        </authorList>
    </citation>
    <scope>NUCLEOTIDE SEQUENCE</scope>
</reference>